<dbReference type="SUPFAM" id="SSF50022">
    <property type="entry name" value="ISP domain"/>
    <property type="match status" value="1"/>
</dbReference>
<reference evidence="6 7" key="1">
    <citation type="submission" date="2019-02" db="EMBL/GenBank/DDBJ databases">
        <title>Deep-cultivation of Planctomycetes and their phenomic and genomic characterization uncovers novel biology.</title>
        <authorList>
            <person name="Wiegand S."/>
            <person name="Jogler M."/>
            <person name="Boedeker C."/>
            <person name="Pinto D."/>
            <person name="Vollmers J."/>
            <person name="Rivas-Marin E."/>
            <person name="Kohn T."/>
            <person name="Peeters S.H."/>
            <person name="Heuer A."/>
            <person name="Rast P."/>
            <person name="Oberbeckmann S."/>
            <person name="Bunk B."/>
            <person name="Jeske O."/>
            <person name="Meyerdierks A."/>
            <person name="Storesund J.E."/>
            <person name="Kallscheuer N."/>
            <person name="Luecker S."/>
            <person name="Lage O.M."/>
            <person name="Pohl T."/>
            <person name="Merkel B.J."/>
            <person name="Hornburger P."/>
            <person name="Mueller R.-W."/>
            <person name="Bruemmer F."/>
            <person name="Labrenz M."/>
            <person name="Spormann A.M."/>
            <person name="Op den Camp H."/>
            <person name="Overmann J."/>
            <person name="Amann R."/>
            <person name="Jetten M.S.M."/>
            <person name="Mascher T."/>
            <person name="Medema M.H."/>
            <person name="Devos D.P."/>
            <person name="Kaster A.-K."/>
            <person name="Ovreas L."/>
            <person name="Rohde M."/>
            <person name="Galperin M.Y."/>
            <person name="Jogler C."/>
        </authorList>
    </citation>
    <scope>NUCLEOTIDE SEQUENCE [LARGE SCALE GENOMIC DNA]</scope>
    <source>
        <strain evidence="6 7">ETA_A8</strain>
    </source>
</reference>
<evidence type="ECO:0000256" key="1">
    <source>
        <dbReference type="ARBA" id="ARBA00022714"/>
    </source>
</evidence>
<dbReference type="Gene3D" id="2.102.10.10">
    <property type="entry name" value="Rieske [2Fe-2S] iron-sulphur domain"/>
    <property type="match status" value="1"/>
</dbReference>
<gene>
    <name evidence="6" type="primary">todB</name>
    <name evidence="6" type="ORF">ETAA8_61540</name>
</gene>
<evidence type="ECO:0000256" key="2">
    <source>
        <dbReference type="ARBA" id="ARBA00022723"/>
    </source>
</evidence>
<sequence length="125" mass="13570">MSDVTGDMTTGEPAATDFTTVAKVGEIPEGQGTAYPVNGRMVAVFCEQGTYFAIDDFCPHMGASLAGGYVEKGLVSCPWHAWRFCIQDGKWMDNPRIKIDAFETRVVGDEVQVRVTPKAPPPVKT</sequence>
<dbReference type="GO" id="GO:0046872">
    <property type="term" value="F:metal ion binding"/>
    <property type="evidence" value="ECO:0007669"/>
    <property type="project" value="UniProtKB-KW"/>
</dbReference>
<keyword evidence="3" id="KW-0408">Iron</keyword>
<proteinExistence type="predicted"/>
<protein>
    <submittedName>
        <fullName evidence="6">Toluene 1,2-dioxygenase system ferredoxin subunit</fullName>
    </submittedName>
</protein>
<dbReference type="AlphaFoldDB" id="A0A517YL95"/>
<dbReference type="Proteomes" id="UP000315017">
    <property type="component" value="Chromosome"/>
</dbReference>
<keyword evidence="7" id="KW-1185">Reference proteome</keyword>
<keyword evidence="2" id="KW-0479">Metal-binding</keyword>
<dbReference type="EMBL" id="CP036274">
    <property type="protein sequence ID" value="QDU31001.1"/>
    <property type="molecule type" value="Genomic_DNA"/>
</dbReference>
<keyword evidence="6" id="KW-0560">Oxidoreductase</keyword>
<dbReference type="KEGG" id="aagg:ETAA8_61540"/>
<dbReference type="PANTHER" id="PTHR21496">
    <property type="entry name" value="FERREDOXIN-RELATED"/>
    <property type="match status" value="1"/>
</dbReference>
<dbReference type="Pfam" id="PF00355">
    <property type="entry name" value="Rieske"/>
    <property type="match status" value="1"/>
</dbReference>
<dbReference type="GO" id="GO:0051537">
    <property type="term" value="F:2 iron, 2 sulfur cluster binding"/>
    <property type="evidence" value="ECO:0007669"/>
    <property type="project" value="UniProtKB-KW"/>
</dbReference>
<keyword evidence="4" id="KW-0411">Iron-sulfur</keyword>
<keyword evidence="1" id="KW-0001">2Fe-2S</keyword>
<accession>A0A517YL95</accession>
<evidence type="ECO:0000313" key="6">
    <source>
        <dbReference type="EMBL" id="QDU31001.1"/>
    </source>
</evidence>
<evidence type="ECO:0000313" key="7">
    <source>
        <dbReference type="Proteomes" id="UP000315017"/>
    </source>
</evidence>
<organism evidence="6 7">
    <name type="scientific">Anatilimnocola aggregata</name>
    <dbReference type="NCBI Taxonomy" id="2528021"/>
    <lineage>
        <taxon>Bacteria</taxon>
        <taxon>Pseudomonadati</taxon>
        <taxon>Planctomycetota</taxon>
        <taxon>Planctomycetia</taxon>
        <taxon>Pirellulales</taxon>
        <taxon>Pirellulaceae</taxon>
        <taxon>Anatilimnocola</taxon>
    </lineage>
</organism>
<dbReference type="PANTHER" id="PTHR21496:SF23">
    <property type="entry name" value="3-PHENYLPROPIONATE_CINNAMIC ACID DIOXYGENASE FERREDOXIN SUBUNIT"/>
    <property type="match status" value="1"/>
</dbReference>
<dbReference type="PROSITE" id="PS51296">
    <property type="entry name" value="RIESKE"/>
    <property type="match status" value="1"/>
</dbReference>
<dbReference type="GO" id="GO:0051213">
    <property type="term" value="F:dioxygenase activity"/>
    <property type="evidence" value="ECO:0007669"/>
    <property type="project" value="UniProtKB-KW"/>
</dbReference>
<evidence type="ECO:0000256" key="3">
    <source>
        <dbReference type="ARBA" id="ARBA00023004"/>
    </source>
</evidence>
<evidence type="ECO:0000256" key="4">
    <source>
        <dbReference type="ARBA" id="ARBA00023014"/>
    </source>
</evidence>
<dbReference type="RefSeq" id="WP_238397609.1">
    <property type="nucleotide sequence ID" value="NZ_CP036274.1"/>
</dbReference>
<keyword evidence="6" id="KW-0223">Dioxygenase</keyword>
<dbReference type="InterPro" id="IPR017941">
    <property type="entry name" value="Rieske_2Fe-2S"/>
</dbReference>
<evidence type="ECO:0000259" key="5">
    <source>
        <dbReference type="PROSITE" id="PS51296"/>
    </source>
</evidence>
<feature type="domain" description="Rieske" evidence="5">
    <location>
        <begin position="19"/>
        <end position="113"/>
    </location>
</feature>
<dbReference type="InterPro" id="IPR036922">
    <property type="entry name" value="Rieske_2Fe-2S_sf"/>
</dbReference>
<name>A0A517YL95_9BACT</name>